<comment type="subcellular location">
    <subcellularLocation>
        <location evidence="2">Mitochondrion</location>
    </subcellularLocation>
</comment>
<dbReference type="InterPro" id="IPR015904">
    <property type="entry name" value="Sulphide_quinone_reductase"/>
</dbReference>
<evidence type="ECO:0000256" key="15">
    <source>
        <dbReference type="ARBA" id="ARBA00070160"/>
    </source>
</evidence>
<evidence type="ECO:0000256" key="13">
    <source>
        <dbReference type="ARBA" id="ARBA00060891"/>
    </source>
</evidence>
<evidence type="ECO:0000256" key="10">
    <source>
        <dbReference type="ARBA" id="ARBA00052810"/>
    </source>
</evidence>
<dbReference type="GO" id="GO:0106436">
    <property type="term" value="F:glutathione-dependent sulfide quinone oxidoreductase activity"/>
    <property type="evidence" value="ECO:0007669"/>
    <property type="project" value="UniProtKB-EC"/>
</dbReference>
<keyword evidence="4" id="KW-0874">Quinone</keyword>
<dbReference type="Proteomes" id="UP000277928">
    <property type="component" value="Unassembled WGS sequence"/>
</dbReference>
<protein>
    <recommendedName>
        <fullName evidence="15">Sulfide:quinone oxidoreductase, mitochondrial</fullName>
        <ecNumber evidence="14">1.8.5.8</ecNumber>
    </recommendedName>
    <alternativeName>
        <fullName evidence="16">Sulfide quinone oxidoreductase</fullName>
    </alternativeName>
</protein>
<dbReference type="GO" id="GO:0071949">
    <property type="term" value="F:FAD binding"/>
    <property type="evidence" value="ECO:0007669"/>
    <property type="project" value="TreeGrafter"/>
</dbReference>
<gene>
    <name evidence="17" type="ORF">NLS_LOCUS3160</name>
</gene>
<keyword evidence="6" id="KW-0809">Transit peptide</keyword>
<dbReference type="EMBL" id="UYRX01000164">
    <property type="protein sequence ID" value="VDK76069.1"/>
    <property type="molecule type" value="Genomic_DNA"/>
</dbReference>
<keyword evidence="3" id="KW-0285">Flavoprotein</keyword>
<dbReference type="EC" id="1.8.5.8" evidence="14"/>
<evidence type="ECO:0000256" key="7">
    <source>
        <dbReference type="ARBA" id="ARBA00023002"/>
    </source>
</evidence>
<dbReference type="SUPFAM" id="SSF51905">
    <property type="entry name" value="FAD/NAD(P)-binding domain"/>
    <property type="match status" value="2"/>
</dbReference>
<dbReference type="FunFam" id="3.50.50.60:FF:000034">
    <property type="entry name" value="sulfide:quinone oxidoreductase, mitochondrial"/>
    <property type="match status" value="1"/>
</dbReference>
<dbReference type="PANTHER" id="PTHR10632:SF2">
    <property type="entry name" value="SULFIDE:QUINONE OXIDOREDUCTASE, MITOCHONDRIAL"/>
    <property type="match status" value="1"/>
</dbReference>
<evidence type="ECO:0000256" key="9">
    <source>
        <dbReference type="ARBA" id="ARBA00051038"/>
    </source>
</evidence>
<dbReference type="GO" id="GO:0005739">
    <property type="term" value="C:mitochondrion"/>
    <property type="evidence" value="ECO:0007669"/>
    <property type="project" value="UniProtKB-SubCell"/>
</dbReference>
<dbReference type="STRING" id="42156.A0A3P6SYJ8"/>
<name>A0A3P6SYJ8_LITSI</name>
<dbReference type="Gene3D" id="3.50.50.60">
    <property type="entry name" value="FAD/NAD(P)-binding domain"/>
    <property type="match status" value="2"/>
</dbReference>
<comment type="catalytic activity">
    <reaction evidence="9">
        <text>ubiquinone-10 + hydrogen sulfide + sulfite + 2 H(+) = ubiquinol-10 + thiosulfate</text>
        <dbReference type="Rhea" id="RHEA:38359"/>
        <dbReference type="ChEBI" id="CHEBI:15378"/>
        <dbReference type="ChEBI" id="CHEBI:17359"/>
        <dbReference type="ChEBI" id="CHEBI:29919"/>
        <dbReference type="ChEBI" id="CHEBI:33542"/>
        <dbReference type="ChEBI" id="CHEBI:46245"/>
        <dbReference type="ChEBI" id="CHEBI:64183"/>
    </reaction>
    <physiologicalReaction direction="left-to-right" evidence="9">
        <dbReference type="Rhea" id="RHEA:38360"/>
    </physiologicalReaction>
</comment>
<dbReference type="PANTHER" id="PTHR10632">
    <property type="entry name" value="SULFIDE:QUINONE OXIDOREDUCTASE"/>
    <property type="match status" value="1"/>
</dbReference>
<evidence type="ECO:0000256" key="4">
    <source>
        <dbReference type="ARBA" id="ARBA00022719"/>
    </source>
</evidence>
<evidence type="ECO:0000313" key="18">
    <source>
        <dbReference type="Proteomes" id="UP000277928"/>
    </source>
</evidence>
<dbReference type="InterPro" id="IPR036188">
    <property type="entry name" value="FAD/NAD-bd_sf"/>
</dbReference>
<evidence type="ECO:0000256" key="16">
    <source>
        <dbReference type="ARBA" id="ARBA00082958"/>
    </source>
</evidence>
<evidence type="ECO:0000256" key="5">
    <source>
        <dbReference type="ARBA" id="ARBA00022827"/>
    </source>
</evidence>
<dbReference type="GO" id="GO:0048038">
    <property type="term" value="F:quinone binding"/>
    <property type="evidence" value="ECO:0007669"/>
    <property type="project" value="UniProtKB-KW"/>
</dbReference>
<keyword evidence="8" id="KW-0496">Mitochondrion</keyword>
<comment type="catalytic activity">
    <reaction evidence="11">
        <text>a quinone + hydrogen sulfide + glutathione + H(+) = S-sulfanylglutathione + a quinol</text>
        <dbReference type="Rhea" id="RHEA:55156"/>
        <dbReference type="ChEBI" id="CHEBI:15378"/>
        <dbReference type="ChEBI" id="CHEBI:24646"/>
        <dbReference type="ChEBI" id="CHEBI:29919"/>
        <dbReference type="ChEBI" id="CHEBI:57925"/>
        <dbReference type="ChEBI" id="CHEBI:58905"/>
        <dbReference type="ChEBI" id="CHEBI:132124"/>
        <dbReference type="EC" id="1.8.5.8"/>
    </reaction>
    <physiologicalReaction direction="left-to-right" evidence="11">
        <dbReference type="Rhea" id="RHEA:55157"/>
    </physiologicalReaction>
</comment>
<dbReference type="AlphaFoldDB" id="A0A3P6SYJ8"/>
<comment type="cofactor">
    <cofactor evidence="1">
        <name>FAD</name>
        <dbReference type="ChEBI" id="CHEBI:57692"/>
    </cofactor>
</comment>
<evidence type="ECO:0000313" key="17">
    <source>
        <dbReference type="EMBL" id="VDK76069.1"/>
    </source>
</evidence>
<comment type="similarity">
    <text evidence="13">Belongs to the SQRD family.</text>
</comment>
<organism evidence="17 18">
    <name type="scientific">Litomosoides sigmodontis</name>
    <name type="common">Filarial nematode worm</name>
    <dbReference type="NCBI Taxonomy" id="42156"/>
    <lineage>
        <taxon>Eukaryota</taxon>
        <taxon>Metazoa</taxon>
        <taxon>Ecdysozoa</taxon>
        <taxon>Nematoda</taxon>
        <taxon>Chromadorea</taxon>
        <taxon>Rhabditida</taxon>
        <taxon>Spirurina</taxon>
        <taxon>Spiruromorpha</taxon>
        <taxon>Filarioidea</taxon>
        <taxon>Onchocercidae</taxon>
        <taxon>Litomosoides</taxon>
    </lineage>
</organism>
<comment type="catalytic activity">
    <reaction evidence="10">
        <text>ubiquinone-10 + hydrogen sulfide + glutathione + H(+) = S-sulfanylglutathione + ubiquinol-10</text>
        <dbReference type="Rhea" id="RHEA:62608"/>
        <dbReference type="ChEBI" id="CHEBI:15378"/>
        <dbReference type="ChEBI" id="CHEBI:29919"/>
        <dbReference type="ChEBI" id="CHEBI:46245"/>
        <dbReference type="ChEBI" id="CHEBI:57925"/>
        <dbReference type="ChEBI" id="CHEBI:58905"/>
        <dbReference type="ChEBI" id="CHEBI:64183"/>
    </reaction>
    <physiologicalReaction direction="left-to-right" evidence="10">
        <dbReference type="Rhea" id="RHEA:62609"/>
    </physiologicalReaction>
</comment>
<proteinExistence type="inferred from homology"/>
<evidence type="ECO:0000256" key="8">
    <source>
        <dbReference type="ARBA" id="ARBA00023128"/>
    </source>
</evidence>
<dbReference type="GO" id="GO:0070221">
    <property type="term" value="P:sulfide oxidation, using sulfide:quinone oxidoreductase"/>
    <property type="evidence" value="ECO:0007669"/>
    <property type="project" value="TreeGrafter"/>
</dbReference>
<evidence type="ECO:0000256" key="2">
    <source>
        <dbReference type="ARBA" id="ARBA00004173"/>
    </source>
</evidence>
<comment type="function">
    <text evidence="12">Catalyzes the oxidation of hydrogen sulfide with the help of a quinone, such as ubiquinone-10, giving rise to thiosulfate and ultimately to sulfane (molecular sulfur) atoms. Requires an additional electron acceptor; can use sulfite, sulfide or cyanide (in vitro). It is believed the in vivo electron acceptor is glutathione.</text>
</comment>
<reference evidence="17 18" key="1">
    <citation type="submission" date="2018-08" db="EMBL/GenBank/DDBJ databases">
        <authorList>
            <person name="Laetsch R D."/>
            <person name="Stevens L."/>
            <person name="Kumar S."/>
            <person name="Blaxter L. M."/>
        </authorList>
    </citation>
    <scope>NUCLEOTIDE SEQUENCE [LARGE SCALE GENOMIC DNA]</scope>
</reference>
<keyword evidence="7" id="KW-0560">Oxidoreductase</keyword>
<keyword evidence="5" id="KW-0274">FAD</keyword>
<sequence length="425" mass="47379">MKLTTSNLAASCYKVVVVGGGTGGCSLSNWCHKLVPKGQIAVIDPADEHHFQPGYTFVGGGLYKLQQCIKPMKEVLHPDNVWIKQAVKKISPTENSVILTDGTKISYELLIVAAGLEVRFDMVENLPQALLHPNVCSIYRSDLAQKTNECLHTFNKGTTIFTLPNAPIKCSGAAQKICYLADEIFRKRGIRDQVHITYNTFASDIFDVPKYAKTLNEIVKEKSIELKLLRNLKAVDIPKREATFELMGMDNKPTGELEIQKFDFLHVAPPCSAPQVLRNSPEITNANSFLDINPKSLQHTKFANIFGIGDCLGSPNKKTAAALFGQMRTLSKNIPRFLEKKPLLETYNCYSSCPLIVSFRHVVLAEFTSEGPHETLPVNQAKPRLISFLLTRYIFPLIYWKLGVKGHWLGPSTVRKILHLGASKE</sequence>
<evidence type="ECO:0000256" key="11">
    <source>
        <dbReference type="ARBA" id="ARBA00052986"/>
    </source>
</evidence>
<dbReference type="GO" id="GO:0070224">
    <property type="term" value="F:sulfide:quinone oxidoreductase activity"/>
    <property type="evidence" value="ECO:0007669"/>
    <property type="project" value="TreeGrafter"/>
</dbReference>
<evidence type="ECO:0000256" key="14">
    <source>
        <dbReference type="ARBA" id="ARBA00066447"/>
    </source>
</evidence>
<evidence type="ECO:0000256" key="1">
    <source>
        <dbReference type="ARBA" id="ARBA00001974"/>
    </source>
</evidence>
<evidence type="ECO:0000256" key="6">
    <source>
        <dbReference type="ARBA" id="ARBA00022946"/>
    </source>
</evidence>
<dbReference type="OrthoDB" id="5376590at2759"/>
<dbReference type="PROSITE" id="PS51257">
    <property type="entry name" value="PROKAR_LIPOPROTEIN"/>
    <property type="match status" value="1"/>
</dbReference>
<evidence type="ECO:0000256" key="3">
    <source>
        <dbReference type="ARBA" id="ARBA00022630"/>
    </source>
</evidence>
<accession>A0A3P6SYJ8</accession>
<dbReference type="OMA" id="YKPAFMY"/>
<evidence type="ECO:0000256" key="12">
    <source>
        <dbReference type="ARBA" id="ARBA00059167"/>
    </source>
</evidence>
<keyword evidence="18" id="KW-1185">Reference proteome</keyword>